<dbReference type="EMBL" id="KI913983">
    <property type="protein sequence ID" value="ETV94931.1"/>
    <property type="molecule type" value="Genomic_DNA"/>
</dbReference>
<gene>
    <name evidence="1" type="ORF">H310_11577</name>
</gene>
<dbReference type="VEuPathDB" id="FungiDB:H310_11577"/>
<evidence type="ECO:0000313" key="1">
    <source>
        <dbReference type="EMBL" id="ETV94931.1"/>
    </source>
</evidence>
<dbReference type="RefSeq" id="XP_008876522.1">
    <property type="nucleotide sequence ID" value="XM_008878300.1"/>
</dbReference>
<dbReference type="GeneID" id="20088627"/>
<reference evidence="1" key="1">
    <citation type="submission" date="2013-12" db="EMBL/GenBank/DDBJ databases">
        <title>The Genome Sequence of Aphanomyces invadans NJM9701.</title>
        <authorList>
            <consortium name="The Broad Institute Genomics Platform"/>
            <person name="Russ C."/>
            <person name="Tyler B."/>
            <person name="van West P."/>
            <person name="Dieguez-Uribeondo J."/>
            <person name="Young S.K."/>
            <person name="Zeng Q."/>
            <person name="Gargeya S."/>
            <person name="Fitzgerald M."/>
            <person name="Abouelleil A."/>
            <person name="Alvarado L."/>
            <person name="Chapman S.B."/>
            <person name="Gainer-Dewar J."/>
            <person name="Goldberg J."/>
            <person name="Griggs A."/>
            <person name="Gujja S."/>
            <person name="Hansen M."/>
            <person name="Howarth C."/>
            <person name="Imamovic A."/>
            <person name="Ireland A."/>
            <person name="Larimer J."/>
            <person name="McCowan C."/>
            <person name="Murphy C."/>
            <person name="Pearson M."/>
            <person name="Poon T.W."/>
            <person name="Priest M."/>
            <person name="Roberts A."/>
            <person name="Saif S."/>
            <person name="Shea T."/>
            <person name="Sykes S."/>
            <person name="Wortman J."/>
            <person name="Nusbaum C."/>
            <person name="Birren B."/>
        </authorList>
    </citation>
    <scope>NUCLEOTIDE SEQUENCE [LARGE SCALE GENOMIC DNA]</scope>
    <source>
        <strain evidence="1">NJM9701</strain>
    </source>
</reference>
<protein>
    <submittedName>
        <fullName evidence="1">Uncharacterized protein</fullName>
    </submittedName>
</protein>
<dbReference type="AlphaFoldDB" id="A0A024TMV3"/>
<dbReference type="OrthoDB" id="60752at2759"/>
<sequence length="752" mass="83134">MQQPTTSEPSAILMNAAAAAGRSTPCAVEFYKFCRCESIFETKYLRTHRAGGTKVLRCFPHCCPEHVFNSVCGSSIVTRVHGDRSILGHSITYLRFEASYDNEWKVGDTIPEHVVLANVRRQTHSVGEWITSHYDGLDEVRTSIPEISHLDGLMTRVSEFSPKASLGWHYRWIGGSARLQRQAMHTLRAYVVVRINDGPYLSRRNFNHPNPVLLRVIATATSPPFIVMSYRRACKTCQRQNPEDIVQCQCEGIYRIPPSHTLVASSTNPSGDVPSIRGSPVDVAQSNLRHDACVLPRRQLRQSWESLTSPTLHAHGREIDAAARIQLREMEVAMATVHSFAASFPLLPAQGPHFTALWTYLTGHSHSLNIAVLPQIFMDAFVYHGCQIPRKFNHVVGGVSAVLAQCCAHQGAMVQAFLQTHASALLRKAELEQTYRHLILRLHTNLNEALAPMHMTLVALAHDALELCRELVSSRGSPSVAAAASLCLAKCRRFRSSSSFSWFVAQMREIYMALQPTSAVPIAPLALSASSPFNGTWGFNQLLAMSSSPPPQWLNPSMLTTLRASTMGLVGFRLALTTAPCCTLWVRAVSGTMGHPIVVPPSEFTLNGTPQILRVFPNGETTMEAMSSHLTGDYIGAYQLEASVGGRPSVDLSLFSWPLDAVDSDVHHVELGLRPRVCYRVQFHAILADPNSLHVRMQVFAAPERARGGDYWGFSVAQRLACYDTSNERLVVDVLGQYGRRRIPCPPTTNTT</sequence>
<name>A0A024TMV3_9STRA</name>
<accession>A0A024TMV3</accession>
<proteinExistence type="predicted"/>
<organism evidence="1">
    <name type="scientific">Aphanomyces invadans</name>
    <dbReference type="NCBI Taxonomy" id="157072"/>
    <lineage>
        <taxon>Eukaryota</taxon>
        <taxon>Sar</taxon>
        <taxon>Stramenopiles</taxon>
        <taxon>Oomycota</taxon>
        <taxon>Saprolegniomycetes</taxon>
        <taxon>Saprolegniales</taxon>
        <taxon>Verrucalvaceae</taxon>
        <taxon>Aphanomyces</taxon>
    </lineage>
</organism>